<name>A0A0F9LIE1_9ZZZZ</name>
<accession>A0A0F9LIE1</accession>
<proteinExistence type="predicted"/>
<sequence>MTRAVAQSGFTMIPDVLAARMDLGSTAKWALSYMIRKAQNRTVKVGLRTLGLLGGKSFQQMSCAVQELERAGEIQITRGRLGQRWSYRLLKASAMPTVPQTKSVRHADGASAMPTEASAMPTRMRERPSESKKKPPKPPWKGGLDSSPSPQKTRTAEKSGKPVPQELHQAVLALFYPSGVLPRQQGRVEGLVNDLGALSATPREVRRRKKRWRAVYQDRPCTLRSLVARWDLVEAPPPIEGIWDPYGEDEP</sequence>
<evidence type="ECO:0000313" key="2">
    <source>
        <dbReference type="EMBL" id="KKM64115.1"/>
    </source>
</evidence>
<dbReference type="EMBL" id="LAZR01010967">
    <property type="protein sequence ID" value="KKM64115.1"/>
    <property type="molecule type" value="Genomic_DNA"/>
</dbReference>
<feature type="region of interest" description="Disordered" evidence="1">
    <location>
        <begin position="96"/>
        <end position="163"/>
    </location>
</feature>
<evidence type="ECO:0000256" key="1">
    <source>
        <dbReference type="SAM" id="MobiDB-lite"/>
    </source>
</evidence>
<feature type="compositionally biased region" description="Basic and acidic residues" evidence="1">
    <location>
        <begin position="123"/>
        <end position="133"/>
    </location>
</feature>
<organism evidence="2">
    <name type="scientific">marine sediment metagenome</name>
    <dbReference type="NCBI Taxonomy" id="412755"/>
    <lineage>
        <taxon>unclassified sequences</taxon>
        <taxon>metagenomes</taxon>
        <taxon>ecological metagenomes</taxon>
    </lineage>
</organism>
<reference evidence="2" key="1">
    <citation type="journal article" date="2015" name="Nature">
        <title>Complex archaea that bridge the gap between prokaryotes and eukaryotes.</title>
        <authorList>
            <person name="Spang A."/>
            <person name="Saw J.H."/>
            <person name="Jorgensen S.L."/>
            <person name="Zaremba-Niedzwiedzka K."/>
            <person name="Martijn J."/>
            <person name="Lind A.E."/>
            <person name="van Eijk R."/>
            <person name="Schleper C."/>
            <person name="Guy L."/>
            <person name="Ettema T.J."/>
        </authorList>
    </citation>
    <scope>NUCLEOTIDE SEQUENCE</scope>
</reference>
<gene>
    <name evidence="2" type="ORF">LCGC14_1504720</name>
</gene>
<dbReference type="AlphaFoldDB" id="A0A0F9LIE1"/>
<comment type="caution">
    <text evidence="2">The sequence shown here is derived from an EMBL/GenBank/DDBJ whole genome shotgun (WGS) entry which is preliminary data.</text>
</comment>
<protein>
    <submittedName>
        <fullName evidence="2">Uncharacterized protein</fullName>
    </submittedName>
</protein>